<accession>A0A382AX50</accession>
<protein>
    <recommendedName>
        <fullName evidence="2">RidA family protein</fullName>
    </recommendedName>
</protein>
<dbReference type="AlphaFoldDB" id="A0A382AX50"/>
<evidence type="ECO:0008006" key="2">
    <source>
        <dbReference type="Google" id="ProtNLM"/>
    </source>
</evidence>
<gene>
    <name evidence="1" type="ORF">METZ01_LOCUS158486</name>
</gene>
<evidence type="ECO:0000313" key="1">
    <source>
        <dbReference type="EMBL" id="SVB05632.1"/>
    </source>
</evidence>
<dbReference type="EMBL" id="UINC01027053">
    <property type="protein sequence ID" value="SVB05632.1"/>
    <property type="molecule type" value="Genomic_DNA"/>
</dbReference>
<reference evidence="1" key="1">
    <citation type="submission" date="2018-05" db="EMBL/GenBank/DDBJ databases">
        <authorList>
            <person name="Lanie J.A."/>
            <person name="Ng W.-L."/>
            <person name="Kazmierczak K.M."/>
            <person name="Andrzejewski T.M."/>
            <person name="Davidsen T.M."/>
            <person name="Wayne K.J."/>
            <person name="Tettelin H."/>
            <person name="Glass J.I."/>
            <person name="Rusch D."/>
            <person name="Podicherti R."/>
            <person name="Tsui H.-C.T."/>
            <person name="Winkler M.E."/>
        </authorList>
    </citation>
    <scope>NUCLEOTIDE SEQUENCE</scope>
</reference>
<sequence>MDIEHLVFNDGPKRVGPFSHAVKAGGFLFVT</sequence>
<feature type="non-terminal residue" evidence="1">
    <location>
        <position position="31"/>
    </location>
</feature>
<name>A0A382AX50_9ZZZZ</name>
<organism evidence="1">
    <name type="scientific">marine metagenome</name>
    <dbReference type="NCBI Taxonomy" id="408172"/>
    <lineage>
        <taxon>unclassified sequences</taxon>
        <taxon>metagenomes</taxon>
        <taxon>ecological metagenomes</taxon>
    </lineage>
</organism>
<proteinExistence type="predicted"/>